<dbReference type="InterPro" id="IPR013148">
    <property type="entry name" value="Glyco_hydro_32_N"/>
</dbReference>
<dbReference type="GO" id="GO:0004575">
    <property type="term" value="F:sucrose alpha-glucosidase activity"/>
    <property type="evidence" value="ECO:0007669"/>
    <property type="project" value="TreeGrafter"/>
</dbReference>
<evidence type="ECO:0000256" key="2">
    <source>
        <dbReference type="ARBA" id="ARBA00022729"/>
    </source>
</evidence>
<accession>A0A8G1RR62</accession>
<reference evidence="9 10" key="1">
    <citation type="submission" date="2018-02" db="EMBL/GenBank/DDBJ databases">
        <title>The genomes of Aspergillus section Nigri reveals drivers in fungal speciation.</title>
        <authorList>
            <consortium name="DOE Joint Genome Institute"/>
            <person name="Vesth T.C."/>
            <person name="Nybo J."/>
            <person name="Theobald S."/>
            <person name="Brandl J."/>
            <person name="Frisvad J.C."/>
            <person name="Nielsen K.F."/>
            <person name="Lyhne E.K."/>
            <person name="Kogle M.E."/>
            <person name="Kuo A."/>
            <person name="Riley R."/>
            <person name="Clum A."/>
            <person name="Nolan M."/>
            <person name="Lipzen A."/>
            <person name="Salamov A."/>
            <person name="Henrissat B."/>
            <person name="Wiebenga A."/>
            <person name="De vries R.P."/>
            <person name="Grigoriev I.V."/>
            <person name="Mortensen U.H."/>
            <person name="Andersen M.R."/>
            <person name="Baker S.E."/>
        </authorList>
    </citation>
    <scope>NUCLEOTIDE SEQUENCE [LARGE SCALE GENOMIC DNA]</scope>
    <source>
        <strain evidence="9 10">CBS 313.89</strain>
    </source>
</reference>
<dbReference type="Gene3D" id="2.60.120.560">
    <property type="entry name" value="Exo-inulinase, domain 1"/>
    <property type="match status" value="1"/>
</dbReference>
<proteinExistence type="inferred from homology"/>
<keyword evidence="2 6" id="KW-0732">Signal</keyword>
<feature type="compositionally biased region" description="Basic and acidic residues" evidence="5">
    <location>
        <begin position="181"/>
        <end position="197"/>
    </location>
</feature>
<dbReference type="SUPFAM" id="SSF49899">
    <property type="entry name" value="Concanavalin A-like lectins/glucanases"/>
    <property type="match status" value="1"/>
</dbReference>
<dbReference type="EMBL" id="KZ824660">
    <property type="protein sequence ID" value="RAK75201.1"/>
    <property type="molecule type" value="Genomic_DNA"/>
</dbReference>
<feature type="region of interest" description="Disordered" evidence="5">
    <location>
        <begin position="179"/>
        <end position="228"/>
    </location>
</feature>
<gene>
    <name evidence="9" type="ORF">BO72DRAFT_498339</name>
</gene>
<sequence length="967" mass="103856">MHFHPEVVFLGGLGLLMGASSSPLPSRPSTPLPEDSAVALSPNTTTGNPLPDLTHLTITPREKDTNVEIVCHNHVFTRDHVKAAVKQAKRIHEAKEEHPHDYAEFPKPLDRRASDLFKKPDELFQFPLVADGVYDGKADVTGCEFVIVDKNLRCKGAVRYYDDHGEDKGHADACYARKRKDKDGTGKGKGKDKEKRKGGGGAGGGGGHASGHASGGHGGGRTGVIVAGGAHGADEGNYDIDSRELAVGETPGKTSAISSAPFTPQPWKVCSEQDITEVAAAAAAQASAQATYKAPHLPGGKTLLEAIQSRSITMKLTTTTLALATGAAAAEASYHLDTTAPPPTNLSTLPNNTLFYVWRPRAHILPAEGQIGDPCAHYTDPSTGLFHVGFLHDGDGIAGATTANLATYTDTSDNGSFLIQPGGKNDPVAVFDGAVIPVGVNNTPTLLYTSVSFLPIHWSIPYTRGSETQSLAVARDGGRRFDKLDQGPVIADHPFAVDVTAFRDPFVFRSARLDVLLSLDEEVARNETAVQQAVDGWTEKNAPWYVAVSGGVHGVGPAQFLYRQNGGNASEFQYWEYLGEWWQEATNSSWGDEGTWAGRWGFNFETGNVLFLTEEGHDPQTGEVFVTLGTEGSGLPIVPQVSSIHDMLWAAGEVGVGSEQEGAKVEFSPSMAGFLDWGFSAYAAAGKVLPASSAVSKTSGVEVDRYVSFVWLTGDQYEQADGFPTAQQGWTGSLLLPRELKVQTVENVVDNELVREEGVSWVVGESDNQTATLRTLGITIARETKAALLANGSVTAEEDRTLQTAAVVPFAQSPSSKFFVLTAQLEFPANARSSPLQSGFEILASELERTAVYYQFSNESLVVDRSQTSAAAPTNPGLDSFTESGKLRLFDVIENGQEQVETLDLTVVVDNSVVEVYANGRFALSTWARSWYDNSTQIRFFHNGEGEVQFRNVSVSEGLYNAWPERN</sequence>
<keyword evidence="4" id="KW-0326">Glycosidase</keyword>
<feature type="compositionally biased region" description="Gly residues" evidence="5">
    <location>
        <begin position="199"/>
        <end position="222"/>
    </location>
</feature>
<feature type="signal peptide" evidence="6">
    <location>
        <begin position="1"/>
        <end position="21"/>
    </location>
</feature>
<dbReference type="InterPro" id="IPR013189">
    <property type="entry name" value="Glyco_hydro_32_C"/>
</dbReference>
<dbReference type="GeneID" id="63866097"/>
<feature type="region of interest" description="Disordered" evidence="5">
    <location>
        <begin position="21"/>
        <end position="54"/>
    </location>
</feature>
<evidence type="ECO:0000259" key="7">
    <source>
        <dbReference type="Pfam" id="PF00251"/>
    </source>
</evidence>
<evidence type="ECO:0000259" key="8">
    <source>
        <dbReference type="Pfam" id="PF08244"/>
    </source>
</evidence>
<dbReference type="Pfam" id="PF08244">
    <property type="entry name" value="Glyco_hydro_32C"/>
    <property type="match status" value="1"/>
</dbReference>
<dbReference type="PANTHER" id="PTHR42800">
    <property type="entry name" value="EXOINULINASE INUD (AFU_ORTHOLOGUE AFUA_5G00480)"/>
    <property type="match status" value="1"/>
</dbReference>
<dbReference type="InterPro" id="IPR013320">
    <property type="entry name" value="ConA-like_dom_sf"/>
</dbReference>
<dbReference type="OrthoDB" id="202537at2759"/>
<dbReference type="SUPFAM" id="SSF75005">
    <property type="entry name" value="Arabinanase/levansucrase/invertase"/>
    <property type="match status" value="1"/>
</dbReference>
<evidence type="ECO:0000256" key="5">
    <source>
        <dbReference type="SAM" id="MobiDB-lite"/>
    </source>
</evidence>
<evidence type="ECO:0000256" key="3">
    <source>
        <dbReference type="ARBA" id="ARBA00022801"/>
    </source>
</evidence>
<feature type="domain" description="Glycosyl hydrolase family 32 N-terminal" evidence="7">
    <location>
        <begin position="417"/>
        <end position="509"/>
    </location>
</feature>
<dbReference type="PANTHER" id="PTHR42800:SF3">
    <property type="entry name" value="GLYCOSYL HYDROLASE FAMILY 32 N-TERMINAL DOMAIN-CONTAINING PROTEIN"/>
    <property type="match status" value="1"/>
</dbReference>
<dbReference type="CDD" id="cd18621">
    <property type="entry name" value="GH32_XdINV-like"/>
    <property type="match status" value="1"/>
</dbReference>
<dbReference type="AlphaFoldDB" id="A0A8G1RR62"/>
<dbReference type="Proteomes" id="UP000249789">
    <property type="component" value="Unassembled WGS sequence"/>
</dbReference>
<dbReference type="GO" id="GO:0005987">
    <property type="term" value="P:sucrose catabolic process"/>
    <property type="evidence" value="ECO:0007669"/>
    <property type="project" value="TreeGrafter"/>
</dbReference>
<dbReference type="Pfam" id="PF00251">
    <property type="entry name" value="Glyco_hydro_32N"/>
    <property type="match status" value="1"/>
</dbReference>
<keyword evidence="3" id="KW-0378">Hydrolase</keyword>
<name>A0A8G1RR62_9EURO</name>
<evidence type="ECO:0000313" key="10">
    <source>
        <dbReference type="Proteomes" id="UP000249789"/>
    </source>
</evidence>
<evidence type="ECO:0000256" key="6">
    <source>
        <dbReference type="SAM" id="SignalP"/>
    </source>
</evidence>
<comment type="similarity">
    <text evidence="1">Belongs to the glycosyl hydrolase 32 family.</text>
</comment>
<feature type="chain" id="PRO_5034209826" evidence="6">
    <location>
        <begin position="22"/>
        <end position="967"/>
    </location>
</feature>
<evidence type="ECO:0000256" key="1">
    <source>
        <dbReference type="ARBA" id="ARBA00009902"/>
    </source>
</evidence>
<dbReference type="VEuPathDB" id="FungiDB:BO72DRAFT_498339"/>
<dbReference type="GO" id="GO:0005737">
    <property type="term" value="C:cytoplasm"/>
    <property type="evidence" value="ECO:0007669"/>
    <property type="project" value="TreeGrafter"/>
</dbReference>
<evidence type="ECO:0000313" key="9">
    <source>
        <dbReference type="EMBL" id="RAK75201.1"/>
    </source>
</evidence>
<dbReference type="RefSeq" id="XP_040799211.1">
    <property type="nucleotide sequence ID" value="XM_040948764.1"/>
</dbReference>
<dbReference type="InterPro" id="IPR023296">
    <property type="entry name" value="Glyco_hydro_beta-prop_sf"/>
</dbReference>
<keyword evidence="10" id="KW-1185">Reference proteome</keyword>
<dbReference type="InterPro" id="IPR001362">
    <property type="entry name" value="Glyco_hydro_32"/>
</dbReference>
<dbReference type="Gene3D" id="3.10.450.30">
    <property type="entry name" value="Microbial ribonucleases"/>
    <property type="match status" value="1"/>
</dbReference>
<dbReference type="SMART" id="SM00640">
    <property type="entry name" value="Glyco_32"/>
    <property type="match status" value="1"/>
</dbReference>
<evidence type="ECO:0000256" key="4">
    <source>
        <dbReference type="ARBA" id="ARBA00023295"/>
    </source>
</evidence>
<protein>
    <submittedName>
        <fullName evidence="9">Arabinanase/levansucrase/invertase</fullName>
    </submittedName>
</protein>
<feature type="domain" description="Glycosyl hydrolase family 32 C-terminal" evidence="8">
    <location>
        <begin position="809"/>
        <end position="956"/>
    </location>
</feature>
<organism evidence="9 10">
    <name type="scientific">Aspergillus fijiensis CBS 313.89</name>
    <dbReference type="NCBI Taxonomy" id="1448319"/>
    <lineage>
        <taxon>Eukaryota</taxon>
        <taxon>Fungi</taxon>
        <taxon>Dikarya</taxon>
        <taxon>Ascomycota</taxon>
        <taxon>Pezizomycotina</taxon>
        <taxon>Eurotiomycetes</taxon>
        <taxon>Eurotiomycetidae</taxon>
        <taxon>Eurotiales</taxon>
        <taxon>Aspergillaceae</taxon>
        <taxon>Aspergillus</taxon>
    </lineage>
</organism>
<dbReference type="Gene3D" id="2.115.10.20">
    <property type="entry name" value="Glycosyl hydrolase domain, family 43"/>
    <property type="match status" value="1"/>
</dbReference>